<dbReference type="InterPro" id="IPR015879">
    <property type="entry name" value="Ring_hydroxy_dOase_asu_C_dom"/>
</dbReference>
<gene>
    <name evidence="8" type="ORF">CCHLO57077_00016344</name>
</gene>
<comment type="function">
    <text evidence="1">Catalyzes the first step of the osmoprotectant glycine betaine synthesis.</text>
</comment>
<proteinExistence type="inferred from homology"/>
<dbReference type="SUPFAM" id="SSF55961">
    <property type="entry name" value="Bet v1-like"/>
    <property type="match status" value="1"/>
</dbReference>
<dbReference type="GO" id="GO:0005506">
    <property type="term" value="F:iron ion binding"/>
    <property type="evidence" value="ECO:0007669"/>
    <property type="project" value="InterPro"/>
</dbReference>
<comment type="similarity">
    <text evidence="3">Belongs to the choline monooxygenase family.</text>
</comment>
<feature type="domain" description="Aromatic-ring-hydroxylating dioxygenase alpha subunit C-terminal" evidence="7">
    <location>
        <begin position="119"/>
        <end position="286"/>
    </location>
</feature>
<evidence type="ECO:0000256" key="4">
    <source>
        <dbReference type="ARBA" id="ARBA00012763"/>
    </source>
</evidence>
<dbReference type="Pfam" id="PF00848">
    <property type="entry name" value="Ring_hydroxyl_A"/>
    <property type="match status" value="1"/>
</dbReference>
<evidence type="ECO:0000313" key="9">
    <source>
        <dbReference type="Proteomes" id="UP001160390"/>
    </source>
</evidence>
<comment type="caution">
    <text evidence="8">The sequence shown here is derived from an EMBL/GenBank/DDBJ whole genome shotgun (WGS) entry which is preliminary data.</text>
</comment>
<name>A0AA35PY74_9HYPO</name>
<dbReference type="InterPro" id="IPR036922">
    <property type="entry name" value="Rieske_2Fe-2S_sf"/>
</dbReference>
<sequence>MAELEVTLPASWFTSKTIYNLERRAVFLKSWFFLGAVTKWPTVGDYPHAMVQIDLIVRRTSEDWTSLRVLAKDGSEVRSHLTPTGLLFVTLSNETPSFKESLPGLEDLIGHVDFTKREVRRSLRYVGKYNWKTFIDGFQECLHCAYAHKEFSKRYTPTTYKVLNNSNYSQHLAKPGHSPADGLFIYFFPNTMFNLYGGGMSAIRACPLEDPSTTMMEFDYYHDEPAGSEEFEAYYKFARRVGVEDHELCEQVQLNLKLDIYSAGILNPNKENGVAYYQARVLELCSAQFEKEEREKLSRQPVLASNATHVTHLAEASTV</sequence>
<reference evidence="8" key="1">
    <citation type="submission" date="2023-01" db="EMBL/GenBank/DDBJ databases">
        <authorList>
            <person name="Piombo E."/>
        </authorList>
    </citation>
    <scope>NUCLEOTIDE SEQUENCE</scope>
</reference>
<dbReference type="PANTHER" id="PTHR43756:SF3">
    <property type="entry name" value="CHOLINE MONOOXYGENASE, CHLOROPLASTIC"/>
    <property type="match status" value="1"/>
</dbReference>
<evidence type="ECO:0000256" key="6">
    <source>
        <dbReference type="ARBA" id="ARBA00049097"/>
    </source>
</evidence>
<dbReference type="Proteomes" id="UP001160390">
    <property type="component" value="Unassembled WGS sequence"/>
</dbReference>
<dbReference type="AlphaFoldDB" id="A0AA35PY74"/>
<comment type="catalytic activity">
    <reaction evidence="6">
        <text>choline + 2 reduced [2Fe-2S]-[ferredoxin] + O2 + 2 H(+) = betaine aldehyde hydrate + 2 oxidized [2Fe-2S]-[ferredoxin] + H2O</text>
        <dbReference type="Rhea" id="RHEA:17769"/>
        <dbReference type="Rhea" id="RHEA-COMP:10000"/>
        <dbReference type="Rhea" id="RHEA-COMP:10001"/>
        <dbReference type="ChEBI" id="CHEBI:15354"/>
        <dbReference type="ChEBI" id="CHEBI:15377"/>
        <dbReference type="ChEBI" id="CHEBI:15378"/>
        <dbReference type="ChEBI" id="CHEBI:15379"/>
        <dbReference type="ChEBI" id="CHEBI:15870"/>
        <dbReference type="ChEBI" id="CHEBI:33737"/>
        <dbReference type="ChEBI" id="CHEBI:33738"/>
        <dbReference type="EC" id="1.14.15.7"/>
    </reaction>
</comment>
<protein>
    <recommendedName>
        <fullName evidence="5">Choline monooxygenase, chloroplastic</fullName>
        <ecNumber evidence="4">1.14.15.7</ecNumber>
    </recommendedName>
</protein>
<comment type="pathway">
    <text evidence="2">Amine and polyamine biosynthesis; betaine biosynthesis via choline pathway; betaine aldehyde from choline (monooxygenase route): step 1/1.</text>
</comment>
<dbReference type="Gene3D" id="3.90.380.10">
    <property type="entry name" value="Naphthalene 1,2-dioxygenase Alpha Subunit, Chain A, domain 1"/>
    <property type="match status" value="3"/>
</dbReference>
<keyword evidence="9" id="KW-1185">Reference proteome</keyword>
<evidence type="ECO:0000256" key="3">
    <source>
        <dbReference type="ARBA" id="ARBA00010848"/>
    </source>
</evidence>
<dbReference type="EC" id="1.14.15.7" evidence="4"/>
<evidence type="ECO:0000259" key="7">
    <source>
        <dbReference type="Pfam" id="PF00848"/>
    </source>
</evidence>
<dbReference type="SUPFAM" id="SSF50022">
    <property type="entry name" value="ISP domain"/>
    <property type="match status" value="1"/>
</dbReference>
<evidence type="ECO:0000256" key="1">
    <source>
        <dbReference type="ARBA" id="ARBA00002149"/>
    </source>
</evidence>
<dbReference type="GO" id="GO:0051537">
    <property type="term" value="F:2 iron, 2 sulfur cluster binding"/>
    <property type="evidence" value="ECO:0007669"/>
    <property type="project" value="InterPro"/>
</dbReference>
<dbReference type="EMBL" id="CABFNP030000654">
    <property type="protein sequence ID" value="CAI6074783.1"/>
    <property type="molecule type" value="Genomic_DNA"/>
</dbReference>
<evidence type="ECO:0000256" key="5">
    <source>
        <dbReference type="ARBA" id="ARBA00014931"/>
    </source>
</evidence>
<dbReference type="PANTHER" id="PTHR43756">
    <property type="entry name" value="CHOLINE MONOOXYGENASE, CHLOROPLASTIC"/>
    <property type="match status" value="1"/>
</dbReference>
<organism evidence="8 9">
    <name type="scientific">Clonostachys chloroleuca</name>
    <dbReference type="NCBI Taxonomy" id="1926264"/>
    <lineage>
        <taxon>Eukaryota</taxon>
        <taxon>Fungi</taxon>
        <taxon>Dikarya</taxon>
        <taxon>Ascomycota</taxon>
        <taxon>Pezizomycotina</taxon>
        <taxon>Sordariomycetes</taxon>
        <taxon>Hypocreomycetidae</taxon>
        <taxon>Hypocreales</taxon>
        <taxon>Bionectriaceae</taxon>
        <taxon>Clonostachys</taxon>
    </lineage>
</organism>
<accession>A0AA35PY74</accession>
<dbReference type="Gene3D" id="2.102.10.10">
    <property type="entry name" value="Rieske [2Fe-2S] iron-sulphur domain"/>
    <property type="match status" value="1"/>
</dbReference>
<evidence type="ECO:0000313" key="8">
    <source>
        <dbReference type="EMBL" id="CAI6074783.1"/>
    </source>
</evidence>
<evidence type="ECO:0000256" key="2">
    <source>
        <dbReference type="ARBA" id="ARBA00004866"/>
    </source>
</evidence>
<dbReference type="InterPro" id="IPR001663">
    <property type="entry name" value="Rng_hydr_dOase-A"/>
</dbReference>
<dbReference type="CDD" id="cd00680">
    <property type="entry name" value="RHO_alpha_C"/>
    <property type="match status" value="1"/>
</dbReference>
<dbReference type="GO" id="GO:0019133">
    <property type="term" value="F:choline monooxygenase activity"/>
    <property type="evidence" value="ECO:0007669"/>
    <property type="project" value="UniProtKB-EC"/>
</dbReference>